<protein>
    <submittedName>
        <fullName evidence="1">Gamma-glutamyltransferase</fullName>
    </submittedName>
</protein>
<gene>
    <name evidence="1" type="primary">ggt</name>
    <name evidence="1" type="ORF">pHRC017_0409</name>
</gene>
<dbReference type="InterPro" id="IPR029055">
    <property type="entry name" value="Ntn_hydrolases_N"/>
</dbReference>
<dbReference type="GO" id="GO:0016740">
    <property type="term" value="F:transferase activity"/>
    <property type="evidence" value="ECO:0007669"/>
    <property type="project" value="UniProtKB-KW"/>
</dbReference>
<evidence type="ECO:0000313" key="1">
    <source>
        <dbReference type="EMBL" id="AFJ91485.1"/>
    </source>
</evidence>
<reference evidence="1" key="1">
    <citation type="journal article" date="2012" name="Mol. Plant Microbe Interact.">
        <title>Rhizobial plasmids that cause impaired symbiotic nitrogen fixation and enhanced host invasion.</title>
        <authorList>
            <person name="Crook M.B."/>
            <person name="Lindsay D.P."/>
            <person name="Biggs M.B."/>
            <person name="Bentley J.S."/>
            <person name="Price J.C."/>
            <person name="Clement S.C."/>
            <person name="Clement M.J."/>
            <person name="Long S.R."/>
            <person name="Griffitts J.S."/>
        </authorList>
    </citation>
    <scope>NUCLEOTIDE SEQUENCE</scope>
    <source>
        <strain evidence="1">C017</strain>
        <plasmid evidence="1">pHRC017</plasmid>
    </source>
</reference>
<dbReference type="EMBL" id="JQ665880">
    <property type="protein sequence ID" value="AFJ91485.1"/>
    <property type="molecule type" value="Genomic_DNA"/>
</dbReference>
<dbReference type="PANTHER" id="PTHR43881:SF1">
    <property type="entry name" value="GAMMA-GLUTAMYLTRANSPEPTIDASE (AFU_ORTHOLOGUE AFUA_4G13580)"/>
    <property type="match status" value="1"/>
</dbReference>
<proteinExistence type="predicted"/>
<organism evidence="1">
    <name type="scientific">Rhizobium meliloti</name>
    <name type="common">Ensifer meliloti</name>
    <name type="synonym">Sinorhizobium meliloti</name>
    <dbReference type="NCBI Taxonomy" id="382"/>
    <lineage>
        <taxon>Bacteria</taxon>
        <taxon>Pseudomonadati</taxon>
        <taxon>Pseudomonadota</taxon>
        <taxon>Alphaproteobacteria</taxon>
        <taxon>Hyphomicrobiales</taxon>
        <taxon>Rhizobiaceae</taxon>
        <taxon>Sinorhizobium/Ensifer group</taxon>
        <taxon>Sinorhizobium</taxon>
    </lineage>
</organism>
<dbReference type="PANTHER" id="PTHR43881">
    <property type="entry name" value="GAMMA-GLUTAMYLTRANSPEPTIDASE (AFU_ORTHOLOGUE AFUA_4G13580)"/>
    <property type="match status" value="1"/>
</dbReference>
<dbReference type="AlphaFoldDB" id="I2E1W7"/>
<keyword evidence="1" id="KW-0808">Transferase</keyword>
<dbReference type="RefSeq" id="WP_015061412.1">
    <property type="nucleotide sequence ID" value="NC_019313.1"/>
</dbReference>
<keyword evidence="1" id="KW-0614">Plasmid</keyword>
<dbReference type="SUPFAM" id="SSF56235">
    <property type="entry name" value="N-terminal nucleophile aminohydrolases (Ntn hydrolases)"/>
    <property type="match status" value="1"/>
</dbReference>
<dbReference type="InterPro" id="IPR052896">
    <property type="entry name" value="GGT-like_enzyme"/>
</dbReference>
<accession>I2E1W7</accession>
<geneLocation type="plasmid" evidence="1">
    <name>pHRC017</name>
</geneLocation>
<name>I2E1W7_RHIML</name>
<sequence>MSSEALLHVHSSIGFGIATPVPSATAVADAVRQQGGGVFDMYLAAPACAWVADPANCSPFGRMQGIFSVAGEIGCLSAPSTLRRVSKSDLPVPVPGNIAAWFFFKRNRRLRLPRRALLAPAIALAQEGFTPSRDLKVALESEGAGLSEPLRAIYLNGDDAPREHIRNPELADFLQVLAESGAEDEFWQNLRARDPEPWRPEETLNNPVRQPAPRILELDGKSQRFLTTGALEMWGMWALLGAAVTVELRRLGVLREFSRAMEAYVLSPILLLKRVPFAVGTLSPKSHSLPLKSICPWKSPQFQHKPFFHRFRRRFSLFYNFYWRMVWF</sequence>
<dbReference type="Pfam" id="PF01019">
    <property type="entry name" value="G_glu_transpept"/>
    <property type="match status" value="1"/>
</dbReference>